<dbReference type="GO" id="GO:0003677">
    <property type="term" value="F:DNA binding"/>
    <property type="evidence" value="ECO:0007669"/>
    <property type="project" value="UniProtKB-KW"/>
</dbReference>
<evidence type="ECO:0000259" key="13">
    <source>
        <dbReference type="PROSITE" id="PS50157"/>
    </source>
</evidence>
<keyword evidence="9" id="KW-0804">Transcription</keyword>
<reference evidence="14" key="2">
    <citation type="submission" date="2025-08" db="UniProtKB">
        <authorList>
            <consortium name="Ensembl"/>
        </authorList>
    </citation>
    <scope>IDENTIFICATION</scope>
</reference>
<dbReference type="FunFam" id="3.30.160.60:FF:000097">
    <property type="entry name" value="Zinc finger protein"/>
    <property type="match status" value="1"/>
</dbReference>
<evidence type="ECO:0000256" key="8">
    <source>
        <dbReference type="ARBA" id="ARBA00023125"/>
    </source>
</evidence>
<dbReference type="PANTHER" id="PTHR24377">
    <property type="entry name" value="IP01015P-RELATED"/>
    <property type="match status" value="1"/>
</dbReference>
<evidence type="ECO:0000256" key="5">
    <source>
        <dbReference type="ARBA" id="ARBA00022771"/>
    </source>
</evidence>
<organism evidence="14 15">
    <name type="scientific">Hucho hucho</name>
    <name type="common">huchen</name>
    <dbReference type="NCBI Taxonomy" id="62062"/>
    <lineage>
        <taxon>Eukaryota</taxon>
        <taxon>Metazoa</taxon>
        <taxon>Chordata</taxon>
        <taxon>Craniata</taxon>
        <taxon>Vertebrata</taxon>
        <taxon>Euteleostomi</taxon>
        <taxon>Actinopterygii</taxon>
        <taxon>Neopterygii</taxon>
        <taxon>Teleostei</taxon>
        <taxon>Protacanthopterygii</taxon>
        <taxon>Salmoniformes</taxon>
        <taxon>Salmonidae</taxon>
        <taxon>Salmoninae</taxon>
        <taxon>Hucho</taxon>
    </lineage>
</organism>
<evidence type="ECO:0000256" key="2">
    <source>
        <dbReference type="ARBA" id="ARBA00004123"/>
    </source>
</evidence>
<feature type="region of interest" description="Disordered" evidence="12">
    <location>
        <begin position="227"/>
        <end position="248"/>
    </location>
</feature>
<dbReference type="GeneTree" id="ENSGT01150000286918"/>
<sequence>LPHSAITEVPCSVSPCCNHTLWPLSDAQRYRKSQQMWSPPGPFQLQQSLKSPRKRFTKNQCADCGRVLSSAAALESHASLHTGKRPFVCSACGKDFPNLKGLNRHARVHGEQRGHQCPKCDKTFVYRFGLTKHEQMVHSGVRPFICPICDKRFVIRRDMETHLRVHTGEKPFACSLCVKRFKRRKPYTCSECGKHFKQTGHLKKHLKTIHKDRQREGDDGQISKALQHDHGRLTTSHKHMNAPYSNVW</sequence>
<evidence type="ECO:0000256" key="10">
    <source>
        <dbReference type="ARBA" id="ARBA00023242"/>
    </source>
</evidence>
<comment type="function">
    <text evidence="1">May be involved in transcriptional regulation.</text>
</comment>
<dbReference type="Proteomes" id="UP000314982">
    <property type="component" value="Unassembled WGS sequence"/>
</dbReference>
<dbReference type="InterPro" id="IPR036236">
    <property type="entry name" value="Znf_C2H2_sf"/>
</dbReference>
<dbReference type="PROSITE" id="PS50157">
    <property type="entry name" value="ZINC_FINGER_C2H2_2"/>
    <property type="match status" value="5"/>
</dbReference>
<reference evidence="14" key="3">
    <citation type="submission" date="2025-09" db="UniProtKB">
        <authorList>
            <consortium name="Ensembl"/>
        </authorList>
    </citation>
    <scope>IDENTIFICATION</scope>
</reference>
<dbReference type="FunFam" id="3.30.160.60:FF:000145">
    <property type="entry name" value="Zinc finger protein 574"/>
    <property type="match status" value="1"/>
</dbReference>
<evidence type="ECO:0000313" key="14">
    <source>
        <dbReference type="Ensembl" id="ENSHHUP00000086721.1"/>
    </source>
</evidence>
<evidence type="ECO:0000256" key="12">
    <source>
        <dbReference type="SAM" id="MobiDB-lite"/>
    </source>
</evidence>
<evidence type="ECO:0000256" key="7">
    <source>
        <dbReference type="ARBA" id="ARBA00023015"/>
    </source>
</evidence>
<keyword evidence="3" id="KW-0479">Metal-binding</keyword>
<evidence type="ECO:0000256" key="3">
    <source>
        <dbReference type="ARBA" id="ARBA00022723"/>
    </source>
</evidence>
<evidence type="ECO:0000256" key="1">
    <source>
        <dbReference type="ARBA" id="ARBA00003767"/>
    </source>
</evidence>
<evidence type="ECO:0000256" key="11">
    <source>
        <dbReference type="PROSITE-ProRule" id="PRU00042"/>
    </source>
</evidence>
<name>A0A4W5R9X4_9TELE</name>
<evidence type="ECO:0000256" key="9">
    <source>
        <dbReference type="ARBA" id="ARBA00023163"/>
    </source>
</evidence>
<dbReference type="Gene3D" id="3.30.160.60">
    <property type="entry name" value="Classic Zinc Finger"/>
    <property type="match status" value="6"/>
</dbReference>
<dbReference type="InterPro" id="IPR013087">
    <property type="entry name" value="Znf_C2H2_type"/>
</dbReference>
<keyword evidence="15" id="KW-1185">Reference proteome</keyword>
<feature type="domain" description="C2H2-type" evidence="13">
    <location>
        <begin position="87"/>
        <end position="114"/>
    </location>
</feature>
<keyword evidence="5 11" id="KW-0863">Zinc-finger</keyword>
<dbReference type="AlphaFoldDB" id="A0A4W5R9X4"/>
<comment type="subcellular location">
    <subcellularLocation>
        <location evidence="2">Nucleus</location>
    </subcellularLocation>
</comment>
<keyword evidence="6" id="KW-0862">Zinc</keyword>
<keyword evidence="7" id="KW-0805">Transcription regulation</keyword>
<keyword evidence="10" id="KW-0539">Nucleus</keyword>
<dbReference type="PROSITE" id="PS00028">
    <property type="entry name" value="ZINC_FINGER_C2H2_1"/>
    <property type="match status" value="5"/>
</dbReference>
<dbReference type="InterPro" id="IPR050826">
    <property type="entry name" value="Krueppel_C2H2_ZnFinger"/>
</dbReference>
<protein>
    <recommendedName>
        <fullName evidence="13">C2H2-type domain-containing protein</fullName>
    </recommendedName>
</protein>
<evidence type="ECO:0000313" key="15">
    <source>
        <dbReference type="Proteomes" id="UP000314982"/>
    </source>
</evidence>
<feature type="domain" description="C2H2-type" evidence="13">
    <location>
        <begin position="59"/>
        <end position="86"/>
    </location>
</feature>
<feature type="domain" description="C2H2-type" evidence="13">
    <location>
        <begin position="187"/>
        <end position="215"/>
    </location>
</feature>
<dbReference type="GO" id="GO:0005634">
    <property type="term" value="C:nucleus"/>
    <property type="evidence" value="ECO:0007669"/>
    <property type="project" value="UniProtKB-SubCell"/>
</dbReference>
<reference evidence="15" key="1">
    <citation type="submission" date="2018-06" db="EMBL/GenBank/DDBJ databases">
        <title>Genome assembly of Danube salmon.</title>
        <authorList>
            <person name="Macqueen D.J."/>
            <person name="Gundappa M.K."/>
        </authorList>
    </citation>
    <scope>NUCLEOTIDE SEQUENCE [LARGE SCALE GENOMIC DNA]</scope>
</reference>
<keyword evidence="4" id="KW-0677">Repeat</keyword>
<dbReference type="Ensembl" id="ENSHHUT00000089432.1">
    <property type="protein sequence ID" value="ENSHHUP00000086721.1"/>
    <property type="gene ID" value="ENSHHUG00000050172.1"/>
</dbReference>
<feature type="domain" description="C2H2-type" evidence="13">
    <location>
        <begin position="115"/>
        <end position="143"/>
    </location>
</feature>
<dbReference type="GO" id="GO:0008270">
    <property type="term" value="F:zinc ion binding"/>
    <property type="evidence" value="ECO:0007669"/>
    <property type="project" value="UniProtKB-KW"/>
</dbReference>
<dbReference type="Pfam" id="PF00096">
    <property type="entry name" value="zf-C2H2"/>
    <property type="match status" value="4"/>
</dbReference>
<evidence type="ECO:0000256" key="4">
    <source>
        <dbReference type="ARBA" id="ARBA00022737"/>
    </source>
</evidence>
<dbReference type="STRING" id="62062.ENSHHUP00000086721"/>
<keyword evidence="8" id="KW-0238">DNA-binding</keyword>
<feature type="domain" description="C2H2-type" evidence="13">
    <location>
        <begin position="144"/>
        <end position="171"/>
    </location>
</feature>
<proteinExistence type="predicted"/>
<dbReference type="SUPFAM" id="SSF57667">
    <property type="entry name" value="beta-beta-alpha zinc fingers"/>
    <property type="match status" value="3"/>
</dbReference>
<dbReference type="SMART" id="SM00355">
    <property type="entry name" value="ZnF_C2H2"/>
    <property type="match status" value="5"/>
</dbReference>
<evidence type="ECO:0000256" key="6">
    <source>
        <dbReference type="ARBA" id="ARBA00022833"/>
    </source>
</evidence>
<dbReference type="FunFam" id="3.30.160.60:FF:000100">
    <property type="entry name" value="Zinc finger 45-like"/>
    <property type="match status" value="1"/>
</dbReference>
<accession>A0A4W5R9X4</accession>